<evidence type="ECO:0000256" key="6">
    <source>
        <dbReference type="SAM" id="Phobius"/>
    </source>
</evidence>
<dbReference type="AlphaFoldDB" id="A0AA39GJI2"/>
<keyword evidence="3 6" id="KW-1133">Transmembrane helix</keyword>
<evidence type="ECO:0008006" key="9">
    <source>
        <dbReference type="Google" id="ProtNLM"/>
    </source>
</evidence>
<feature type="region of interest" description="Disordered" evidence="5">
    <location>
        <begin position="1"/>
        <end position="46"/>
    </location>
</feature>
<accession>A0AA39GJI2</accession>
<sequence>MASRVGPRSVKDATRFTSTIPHATSKTAGASVAGAPSPAAKAAAKTASQRAARLPGETPEQRVKRLRQAHLAAQKAQISTSDKLIDGSRRVLNVVHRFTVTGVVIFTVVAGIVSIYSVWDMIRYNRARRAEWLAAQKALEDDALASARMAYMQGKATPEQITMVEEANREAEAHGTKLPPLLSPPERRTHFEETIQPKLQGEGKGVFGVVAGLFGGGKTEAGEAAVAVADDAASGVTHTGKAVEEKASAAWEAELENQRRGGPLDQLGLDTASSSSTENKKKGWGWW</sequence>
<comment type="caution">
    <text evidence="7">The sequence shown here is derived from an EMBL/GenBank/DDBJ whole genome shotgun (WGS) entry which is preliminary data.</text>
</comment>
<evidence type="ECO:0000256" key="3">
    <source>
        <dbReference type="ARBA" id="ARBA00022989"/>
    </source>
</evidence>
<gene>
    <name evidence="7" type="ORF">NLU13_4353</name>
</gene>
<evidence type="ECO:0000313" key="8">
    <source>
        <dbReference type="Proteomes" id="UP001175261"/>
    </source>
</evidence>
<dbReference type="GO" id="GO:0016020">
    <property type="term" value="C:membrane"/>
    <property type="evidence" value="ECO:0007669"/>
    <property type="project" value="UniProtKB-SubCell"/>
</dbReference>
<comment type="subcellular location">
    <subcellularLocation>
        <location evidence="1">Membrane</location>
        <topology evidence="1">Single-pass membrane protein</topology>
    </subcellularLocation>
</comment>
<keyword evidence="8" id="KW-1185">Reference proteome</keyword>
<dbReference type="Pfam" id="PF14880">
    <property type="entry name" value="COX14"/>
    <property type="match status" value="1"/>
</dbReference>
<dbReference type="EMBL" id="JAPDFR010000003">
    <property type="protein sequence ID" value="KAK0388109.1"/>
    <property type="molecule type" value="Genomic_DNA"/>
</dbReference>
<feature type="compositionally biased region" description="Low complexity" evidence="5">
    <location>
        <begin position="27"/>
        <end position="46"/>
    </location>
</feature>
<evidence type="ECO:0000256" key="2">
    <source>
        <dbReference type="ARBA" id="ARBA00022692"/>
    </source>
</evidence>
<evidence type="ECO:0000256" key="5">
    <source>
        <dbReference type="SAM" id="MobiDB-lite"/>
    </source>
</evidence>
<proteinExistence type="predicted"/>
<feature type="region of interest" description="Disordered" evidence="5">
    <location>
        <begin position="256"/>
        <end position="287"/>
    </location>
</feature>
<organism evidence="7 8">
    <name type="scientific">Sarocladium strictum</name>
    <name type="common">Black bundle disease fungus</name>
    <name type="synonym">Acremonium strictum</name>
    <dbReference type="NCBI Taxonomy" id="5046"/>
    <lineage>
        <taxon>Eukaryota</taxon>
        <taxon>Fungi</taxon>
        <taxon>Dikarya</taxon>
        <taxon>Ascomycota</taxon>
        <taxon>Pezizomycotina</taxon>
        <taxon>Sordariomycetes</taxon>
        <taxon>Hypocreomycetidae</taxon>
        <taxon>Hypocreales</taxon>
        <taxon>Sarocladiaceae</taxon>
        <taxon>Sarocladium</taxon>
    </lineage>
</organism>
<dbReference type="InterPro" id="IPR029208">
    <property type="entry name" value="COX14"/>
</dbReference>
<feature type="transmembrane region" description="Helical" evidence="6">
    <location>
        <begin position="98"/>
        <end position="119"/>
    </location>
</feature>
<evidence type="ECO:0000256" key="4">
    <source>
        <dbReference type="ARBA" id="ARBA00023136"/>
    </source>
</evidence>
<keyword evidence="4 6" id="KW-0472">Membrane</keyword>
<evidence type="ECO:0000313" key="7">
    <source>
        <dbReference type="EMBL" id="KAK0388109.1"/>
    </source>
</evidence>
<feature type="compositionally biased region" description="Polar residues" evidence="5">
    <location>
        <begin position="15"/>
        <end position="26"/>
    </location>
</feature>
<reference evidence="7" key="1">
    <citation type="submission" date="2022-10" db="EMBL/GenBank/DDBJ databases">
        <title>Determination and structural analysis of whole genome sequence of Sarocladium strictum F4-1.</title>
        <authorList>
            <person name="Hu L."/>
            <person name="Jiang Y."/>
        </authorList>
    </citation>
    <scope>NUCLEOTIDE SEQUENCE</scope>
    <source>
        <strain evidence="7">F4-1</strain>
    </source>
</reference>
<name>A0AA39GJI2_SARSR</name>
<keyword evidence="2 6" id="KW-0812">Transmembrane</keyword>
<evidence type="ECO:0000256" key="1">
    <source>
        <dbReference type="ARBA" id="ARBA00004167"/>
    </source>
</evidence>
<dbReference type="Proteomes" id="UP001175261">
    <property type="component" value="Unassembled WGS sequence"/>
</dbReference>
<protein>
    <recommendedName>
        <fullName evidence="9">Cytochrome oxidase c assembly-domain-containing protein</fullName>
    </recommendedName>
</protein>